<keyword evidence="2" id="KW-0472">Membrane</keyword>
<accession>A0A5R9KB57</accession>
<keyword evidence="2" id="KW-1133">Transmembrane helix</keyword>
<evidence type="ECO:0000256" key="1">
    <source>
        <dbReference type="SAM" id="MobiDB-lite"/>
    </source>
</evidence>
<feature type="compositionally biased region" description="Low complexity" evidence="1">
    <location>
        <begin position="29"/>
        <end position="45"/>
    </location>
</feature>
<dbReference type="EMBL" id="VCEI01000025">
    <property type="protein sequence ID" value="TLU91992.1"/>
    <property type="molecule type" value="Genomic_DNA"/>
</dbReference>
<dbReference type="RefSeq" id="WP_138282101.1">
    <property type="nucleotide sequence ID" value="NZ_BMGE01000003.1"/>
</dbReference>
<name>A0A5R9KB57_9BACT</name>
<comment type="caution">
    <text evidence="3">The sequence shown here is derived from an EMBL/GenBank/DDBJ whole genome shotgun (WGS) entry which is preliminary data.</text>
</comment>
<feature type="transmembrane region" description="Helical" evidence="2">
    <location>
        <begin position="49"/>
        <end position="68"/>
    </location>
</feature>
<proteinExistence type="predicted"/>
<feature type="region of interest" description="Disordered" evidence="1">
    <location>
        <begin position="25"/>
        <end position="45"/>
    </location>
</feature>
<dbReference type="AlphaFoldDB" id="A0A5R9KB57"/>
<reference evidence="3 4" key="1">
    <citation type="submission" date="2019-05" db="EMBL/GenBank/DDBJ databases">
        <authorList>
            <person name="Qu J.-H."/>
        </authorList>
    </citation>
    <scope>NUCLEOTIDE SEQUENCE [LARGE SCALE GENOMIC DNA]</scope>
    <source>
        <strain evidence="3 4">Z12</strain>
    </source>
</reference>
<evidence type="ECO:0000256" key="2">
    <source>
        <dbReference type="SAM" id="Phobius"/>
    </source>
</evidence>
<keyword evidence="2" id="KW-0812">Transmembrane</keyword>
<feature type="transmembrane region" description="Helical" evidence="2">
    <location>
        <begin position="99"/>
        <end position="116"/>
    </location>
</feature>
<keyword evidence="4" id="KW-1185">Reference proteome</keyword>
<protein>
    <submittedName>
        <fullName evidence="3">Uncharacterized protein</fullName>
    </submittedName>
</protein>
<gene>
    <name evidence="3" type="ORF">FEM55_14625</name>
</gene>
<organism evidence="3 4">
    <name type="scientific">Dyadobacter sediminis</name>
    <dbReference type="NCBI Taxonomy" id="1493691"/>
    <lineage>
        <taxon>Bacteria</taxon>
        <taxon>Pseudomonadati</taxon>
        <taxon>Bacteroidota</taxon>
        <taxon>Cytophagia</taxon>
        <taxon>Cytophagales</taxon>
        <taxon>Spirosomataceae</taxon>
        <taxon>Dyadobacter</taxon>
    </lineage>
</organism>
<evidence type="ECO:0000313" key="3">
    <source>
        <dbReference type="EMBL" id="TLU91992.1"/>
    </source>
</evidence>
<sequence>MDIVDYTYHPDGSVTVEYADGSIETVKQSDSGTGSSSGSSSGSGSIPGWLSALLGALPGLIAGVGSLFGKGGSEPQSPVVTTTPGTPTTVNLGGSNTNSILLIALVVMFAYIVFTGKQPKK</sequence>
<evidence type="ECO:0000313" key="4">
    <source>
        <dbReference type="Proteomes" id="UP000309788"/>
    </source>
</evidence>
<dbReference type="Proteomes" id="UP000309788">
    <property type="component" value="Unassembled WGS sequence"/>
</dbReference>